<feature type="region of interest" description="Disordered" evidence="4">
    <location>
        <begin position="809"/>
        <end position="855"/>
    </location>
</feature>
<gene>
    <name evidence="6" type="ORF">QTN89_15690</name>
</gene>
<dbReference type="InterPro" id="IPR050810">
    <property type="entry name" value="Bact_Secretion_Sys_Channel"/>
</dbReference>
<name>A0ABT7PK73_9BACT</name>
<organism evidence="6 7">
    <name type="scientific">Roseiconus lacunae</name>
    <dbReference type="NCBI Taxonomy" id="2605694"/>
    <lineage>
        <taxon>Bacteria</taxon>
        <taxon>Pseudomonadati</taxon>
        <taxon>Planctomycetota</taxon>
        <taxon>Planctomycetia</taxon>
        <taxon>Pirellulales</taxon>
        <taxon>Pirellulaceae</taxon>
        <taxon>Roseiconus</taxon>
    </lineage>
</organism>
<feature type="region of interest" description="Disordered" evidence="4">
    <location>
        <begin position="521"/>
        <end position="557"/>
    </location>
</feature>
<comment type="caution">
    <text evidence="6">The sequence shown here is derived from an EMBL/GenBank/DDBJ whole genome shotgun (WGS) entry which is preliminary data.</text>
</comment>
<evidence type="ECO:0000256" key="2">
    <source>
        <dbReference type="ARBA" id="ARBA00022729"/>
    </source>
</evidence>
<feature type="region of interest" description="Disordered" evidence="4">
    <location>
        <begin position="922"/>
        <end position="1007"/>
    </location>
</feature>
<feature type="compositionally biased region" description="Basic and acidic residues" evidence="4">
    <location>
        <begin position="998"/>
        <end position="1007"/>
    </location>
</feature>
<dbReference type="Pfam" id="PF03958">
    <property type="entry name" value="Secretin_N"/>
    <property type="match status" value="2"/>
</dbReference>
<keyword evidence="7" id="KW-1185">Reference proteome</keyword>
<feature type="domain" description="NolW-like" evidence="5">
    <location>
        <begin position="417"/>
        <end position="481"/>
    </location>
</feature>
<feature type="region of interest" description="Disordered" evidence="4">
    <location>
        <begin position="41"/>
        <end position="83"/>
    </location>
</feature>
<comment type="subcellular location">
    <subcellularLocation>
        <location evidence="1">Membrane</location>
    </subcellularLocation>
</comment>
<evidence type="ECO:0000256" key="1">
    <source>
        <dbReference type="ARBA" id="ARBA00004370"/>
    </source>
</evidence>
<keyword evidence="2" id="KW-0732">Signal</keyword>
<evidence type="ECO:0000259" key="5">
    <source>
        <dbReference type="Pfam" id="PF03958"/>
    </source>
</evidence>
<dbReference type="PANTHER" id="PTHR30332">
    <property type="entry name" value="PROBABLE GENERAL SECRETION PATHWAY PROTEIN D"/>
    <property type="match status" value="1"/>
</dbReference>
<evidence type="ECO:0000313" key="7">
    <source>
        <dbReference type="Proteomes" id="UP001239462"/>
    </source>
</evidence>
<keyword evidence="3" id="KW-0472">Membrane</keyword>
<evidence type="ECO:0000256" key="3">
    <source>
        <dbReference type="ARBA" id="ARBA00023136"/>
    </source>
</evidence>
<dbReference type="InterPro" id="IPR038591">
    <property type="entry name" value="NolW-like_sf"/>
</dbReference>
<reference evidence="6 7" key="1">
    <citation type="submission" date="2023-06" db="EMBL/GenBank/DDBJ databases">
        <title>Roseiconus lacunae JC819 isolated from Gulf of Mannar region, Tamil Nadu.</title>
        <authorList>
            <person name="Pk S."/>
            <person name="Ch S."/>
            <person name="Ch V.R."/>
        </authorList>
    </citation>
    <scope>NUCLEOTIDE SEQUENCE [LARGE SCALE GENOMIC DNA]</scope>
    <source>
        <strain evidence="6 7">JC819</strain>
    </source>
</reference>
<dbReference type="EMBL" id="JASZZN010000010">
    <property type="protein sequence ID" value="MDM4016889.1"/>
    <property type="molecule type" value="Genomic_DNA"/>
</dbReference>
<evidence type="ECO:0000313" key="6">
    <source>
        <dbReference type="EMBL" id="MDM4016889.1"/>
    </source>
</evidence>
<proteinExistence type="predicted"/>
<dbReference type="InterPro" id="IPR005644">
    <property type="entry name" value="NolW-like"/>
</dbReference>
<feature type="compositionally biased region" description="Polar residues" evidence="4">
    <location>
        <begin position="606"/>
        <end position="621"/>
    </location>
</feature>
<feature type="domain" description="NolW-like" evidence="5">
    <location>
        <begin position="785"/>
        <end position="891"/>
    </location>
</feature>
<feature type="compositionally biased region" description="Low complexity" evidence="4">
    <location>
        <begin position="929"/>
        <end position="939"/>
    </location>
</feature>
<evidence type="ECO:0000256" key="4">
    <source>
        <dbReference type="SAM" id="MobiDB-lite"/>
    </source>
</evidence>
<feature type="compositionally biased region" description="Acidic residues" evidence="4">
    <location>
        <begin position="50"/>
        <end position="61"/>
    </location>
</feature>
<sequence length="1007" mass="107039">MRIPRLSSRFSAAEWANAARVAAILGVCFLPIPTFAQDASDEATASSAVEESDGNESDDAVASEATSPSDNQGGEFSRRGEDVTPDEAARILLDELNQPPQSSLRFNFTGASWNDVLDWLATEGDLSLQIDRYPPGTVSFIDRTRTYTLNEALDLLNRLLLDRGHALVRRGRMLFLIDLEMENANKLISELAELVSPGNLEDRGKSDIVTSVFPLGSMTPDEARTQLPELIGPWGRVIILDSARQAKITERAEKLIAIREVIQQSAQEVHEIKLAHRGAEEILQTARPLLGLEAGANSNDDIRISVGLYGDRIYATGLPSKVSILENLVSKADQPLEGSDDDEMGETAKPEFRTHFVRVADVAAVFDVLQTLLQDEPNTRVAIEPSTASIMAYATPAVHDKIDQVIAKMEGSGEDFRVFQLKRIDPAQALLTINKYFGITEENPSGPVVDGDPATGKLWVRGSTDEITQVARLLDELDGASSEGILRGKVRLLPLSGTQAEDALRQLQLYWRMTGRENSIRVVSPGSSGAGSGIRERRIDRPDDDRFDEQLRSEPEAGPAVDIDASLLNSRRFYYLTQAPATNAATSADAVSAENESKANEGATEASETLTQAGQKLTQAGQKPPADILIEVTADGIRIASDDTEALDELEELLSQLIGPMGSGSELPTIFWLKYIQADVASELVASILGGSDTSGGLTDTLSSGLGGGMLGGLMGLAGGGGGGSQSSTKSVLTTTGSVSIVPDLRLNALFIQANDFDMQLIEMILEKIDRQESPEKIELTATPRMIPVLYVSATDVAKIVKEVYADRMGNGDQNTGGERGGRGGGAPSPQDLIAAFRGGGRGGRGNETPTSERTKITVSADTASNSIIVTATNQDFQEILALVESLDQAGKVNEKEMVVYSLSGKVNGDKVVEALSAMLEVPTDNKSSDSSSTSSSDRGNNDRGGDNNDAAERMREALRARFGSGGGGPPGGFRGFGGGGDRGGRGGFGGFGGGRPGGDRGGRGGR</sequence>
<feature type="compositionally biased region" description="Polar residues" evidence="4">
    <location>
        <begin position="64"/>
        <end position="74"/>
    </location>
</feature>
<dbReference type="Proteomes" id="UP001239462">
    <property type="component" value="Unassembled WGS sequence"/>
</dbReference>
<feature type="region of interest" description="Disordered" evidence="4">
    <location>
        <begin position="585"/>
        <end position="622"/>
    </location>
</feature>
<feature type="compositionally biased region" description="Basic and acidic residues" evidence="4">
    <location>
        <begin position="534"/>
        <end position="555"/>
    </location>
</feature>
<dbReference type="PANTHER" id="PTHR30332:SF24">
    <property type="entry name" value="SECRETIN GSPD-RELATED"/>
    <property type="match status" value="1"/>
</dbReference>
<feature type="compositionally biased region" description="Gly residues" evidence="4">
    <location>
        <begin position="964"/>
        <end position="997"/>
    </location>
</feature>
<accession>A0ABT7PK73</accession>
<feature type="compositionally biased region" description="Basic and acidic residues" evidence="4">
    <location>
        <begin position="940"/>
        <end position="960"/>
    </location>
</feature>
<dbReference type="RefSeq" id="WP_289164476.1">
    <property type="nucleotide sequence ID" value="NZ_JASZZN010000010.1"/>
</dbReference>
<dbReference type="Gene3D" id="3.30.1370.120">
    <property type="match status" value="3"/>
</dbReference>
<protein>
    <submittedName>
        <fullName evidence="6">Secretin N-terminal domain-containing protein</fullName>
    </submittedName>
</protein>